<keyword evidence="10" id="KW-0028">Amino-acid biosynthesis</keyword>
<dbReference type="InterPro" id="IPR036979">
    <property type="entry name" value="CM_dom_sf"/>
</dbReference>
<dbReference type="GO" id="GO:0046417">
    <property type="term" value="P:chorismate metabolic process"/>
    <property type="evidence" value="ECO:0007669"/>
    <property type="project" value="InterPro"/>
</dbReference>
<dbReference type="SUPFAM" id="SSF53850">
    <property type="entry name" value="Periplasmic binding protein-like II"/>
    <property type="match status" value="1"/>
</dbReference>
<evidence type="ECO:0000256" key="4">
    <source>
        <dbReference type="ARBA" id="ARBA00004741"/>
    </source>
</evidence>
<dbReference type="AlphaFoldDB" id="A0A9D1KKG3"/>
<dbReference type="Pfam" id="PF00800">
    <property type="entry name" value="PDT"/>
    <property type="match status" value="1"/>
</dbReference>
<comment type="function">
    <text evidence="2">Catalyzes the Claisen rearrangement of chorismate to prephenate and the decarboxylation/dehydration of prephenate to phenylpyruvate.</text>
</comment>
<keyword evidence="15" id="KW-0511">Multifunctional enzyme</keyword>
<evidence type="ECO:0000256" key="1">
    <source>
        <dbReference type="ARBA" id="ARBA00000824"/>
    </source>
</evidence>
<feature type="domain" description="ACT" evidence="22">
    <location>
        <begin position="300"/>
        <end position="377"/>
    </location>
</feature>
<dbReference type="SUPFAM" id="SSF48600">
    <property type="entry name" value="Chorismate mutase II"/>
    <property type="match status" value="1"/>
</dbReference>
<evidence type="ECO:0000256" key="6">
    <source>
        <dbReference type="ARBA" id="ARBA00013147"/>
    </source>
</evidence>
<dbReference type="InterPro" id="IPR045865">
    <property type="entry name" value="ACT-like_dom_sf"/>
</dbReference>
<evidence type="ECO:0000256" key="17">
    <source>
        <dbReference type="ARBA" id="ARBA00031520"/>
    </source>
</evidence>
<reference evidence="23" key="1">
    <citation type="submission" date="2020-10" db="EMBL/GenBank/DDBJ databases">
        <authorList>
            <person name="Gilroy R."/>
        </authorList>
    </citation>
    <scope>NUCLEOTIDE SEQUENCE</scope>
    <source>
        <strain evidence="23">CHK33-4379</strain>
    </source>
</reference>
<evidence type="ECO:0000259" key="20">
    <source>
        <dbReference type="PROSITE" id="PS51168"/>
    </source>
</evidence>
<dbReference type="PROSITE" id="PS51168">
    <property type="entry name" value="CHORISMATE_MUT_2"/>
    <property type="match status" value="1"/>
</dbReference>
<feature type="domain" description="Chorismate mutase" evidence="20">
    <location>
        <begin position="1"/>
        <end position="86"/>
    </location>
</feature>
<dbReference type="InterPro" id="IPR018528">
    <property type="entry name" value="Preph_deHydtase_CS"/>
</dbReference>
<evidence type="ECO:0000256" key="3">
    <source>
        <dbReference type="ARBA" id="ARBA00004496"/>
    </source>
</evidence>
<accession>A0A9D1KKG3</accession>
<evidence type="ECO:0000313" key="23">
    <source>
        <dbReference type="EMBL" id="HIT59046.1"/>
    </source>
</evidence>
<feature type="domain" description="Prephenate dehydratase" evidence="21">
    <location>
        <begin position="112"/>
        <end position="288"/>
    </location>
</feature>
<dbReference type="PROSITE" id="PS00857">
    <property type="entry name" value="PREPHENATE_DEHYDR_1"/>
    <property type="match status" value="1"/>
</dbReference>
<dbReference type="SUPFAM" id="SSF55021">
    <property type="entry name" value="ACT-like"/>
    <property type="match status" value="1"/>
</dbReference>
<keyword evidence="9" id="KW-0963">Cytoplasm</keyword>
<dbReference type="Gene3D" id="3.40.190.10">
    <property type="entry name" value="Periplasmic binding protein-like II"/>
    <property type="match status" value="2"/>
</dbReference>
<evidence type="ECO:0000256" key="8">
    <source>
        <dbReference type="ARBA" id="ARBA00021872"/>
    </source>
</evidence>
<evidence type="ECO:0000256" key="18">
    <source>
        <dbReference type="ARBA" id="ARBA00047848"/>
    </source>
</evidence>
<evidence type="ECO:0000313" key="24">
    <source>
        <dbReference type="Proteomes" id="UP000824136"/>
    </source>
</evidence>
<dbReference type="InterPro" id="IPR002701">
    <property type="entry name" value="CM_II_prokaryot"/>
</dbReference>
<keyword evidence="11" id="KW-0057">Aromatic amino acid biosynthesis</keyword>
<dbReference type="Gene3D" id="1.20.59.10">
    <property type="entry name" value="Chorismate mutase"/>
    <property type="match status" value="1"/>
</dbReference>
<dbReference type="PROSITE" id="PS00858">
    <property type="entry name" value="PREPHENATE_DEHYDR_2"/>
    <property type="match status" value="1"/>
</dbReference>
<sequence>MDQNDYRSKIDRIDEGLVKLFAERMEVVSHLAGFKKERSLPVFDLKREKEKLKTVVDSSPEEIKEYSSLLYSLIFELSRSYQNKLIGSGSELVSKISSAIENTPKLFPERAAVACQGVEGAYSQLACDKLFKSPNVMYFSNFEAVFTAVEKGFCRYGVVPLENSTAGSVNTVYDLMTRHKFSIVRSIRLKVDHNLLAKPGTEISDIKEVYSHQQAISQCASFLQSLKGVKIIPCENTAVAAKMVAESDRNDIATLSSRECMKLYGLKCLRSCVQDKDNNYTRFICISKDLEIYPGADRTSLMAVLEDKPGSLYKLLSRLYALGINLSKLESRPMPEREFEFMFYFDLDTPVYSESFLQLMGELGDICEEYSYLGSYSEVI</sequence>
<comment type="caution">
    <text evidence="23">The sequence shown here is derived from an EMBL/GenBank/DDBJ whole genome shotgun (WGS) entry which is preliminary data.</text>
</comment>
<evidence type="ECO:0000256" key="5">
    <source>
        <dbReference type="ARBA" id="ARBA00004817"/>
    </source>
</evidence>
<evidence type="ECO:0000256" key="13">
    <source>
        <dbReference type="ARBA" id="ARBA00023235"/>
    </source>
</evidence>
<dbReference type="InterPro" id="IPR036263">
    <property type="entry name" value="Chorismate_II_sf"/>
</dbReference>
<evidence type="ECO:0000259" key="22">
    <source>
        <dbReference type="PROSITE" id="PS51671"/>
    </source>
</evidence>
<dbReference type="GO" id="GO:0009094">
    <property type="term" value="P:L-phenylalanine biosynthetic process"/>
    <property type="evidence" value="ECO:0007669"/>
    <property type="project" value="UniProtKB-KW"/>
</dbReference>
<dbReference type="InterPro" id="IPR008242">
    <property type="entry name" value="Chor_mutase/pphenate_deHydtase"/>
</dbReference>
<dbReference type="InterPro" id="IPR002912">
    <property type="entry name" value="ACT_dom"/>
</dbReference>
<dbReference type="CDD" id="cd13631">
    <property type="entry name" value="PBP2_Ct-PDT_like"/>
    <property type="match status" value="1"/>
</dbReference>
<keyword evidence="12" id="KW-0584">Phenylalanine biosynthesis</keyword>
<dbReference type="Pfam" id="PF01817">
    <property type="entry name" value="CM_2"/>
    <property type="match status" value="1"/>
</dbReference>
<dbReference type="PROSITE" id="PS51671">
    <property type="entry name" value="ACT"/>
    <property type="match status" value="1"/>
</dbReference>
<dbReference type="PANTHER" id="PTHR21022:SF19">
    <property type="entry name" value="PREPHENATE DEHYDRATASE-RELATED"/>
    <property type="match status" value="1"/>
</dbReference>
<keyword evidence="14" id="KW-0456">Lyase</keyword>
<evidence type="ECO:0000256" key="10">
    <source>
        <dbReference type="ARBA" id="ARBA00022605"/>
    </source>
</evidence>
<dbReference type="GO" id="GO:0004106">
    <property type="term" value="F:chorismate mutase activity"/>
    <property type="evidence" value="ECO:0007669"/>
    <property type="project" value="UniProtKB-EC"/>
</dbReference>
<evidence type="ECO:0000256" key="12">
    <source>
        <dbReference type="ARBA" id="ARBA00023222"/>
    </source>
</evidence>
<name>A0A9D1KKG3_9FIRM</name>
<evidence type="ECO:0000256" key="19">
    <source>
        <dbReference type="PIRSR" id="PIRSR001500-2"/>
    </source>
</evidence>
<feature type="site" description="Essential for prephenate dehydratase activity" evidence="19">
    <location>
        <position position="281"/>
    </location>
</feature>
<dbReference type="GO" id="GO:0005737">
    <property type="term" value="C:cytoplasm"/>
    <property type="evidence" value="ECO:0007669"/>
    <property type="project" value="UniProtKB-SubCell"/>
</dbReference>
<evidence type="ECO:0000256" key="15">
    <source>
        <dbReference type="ARBA" id="ARBA00023268"/>
    </source>
</evidence>
<evidence type="ECO:0000256" key="14">
    <source>
        <dbReference type="ARBA" id="ARBA00023239"/>
    </source>
</evidence>
<gene>
    <name evidence="23" type="ORF">IAC39_05000</name>
</gene>
<dbReference type="Proteomes" id="UP000824136">
    <property type="component" value="Unassembled WGS sequence"/>
</dbReference>
<comment type="pathway">
    <text evidence="4">Amino-acid biosynthesis; L-phenylalanine biosynthesis; phenylpyruvate from prephenate: step 1/1.</text>
</comment>
<comment type="catalytic activity">
    <reaction evidence="1">
        <text>chorismate = prephenate</text>
        <dbReference type="Rhea" id="RHEA:13897"/>
        <dbReference type="ChEBI" id="CHEBI:29748"/>
        <dbReference type="ChEBI" id="CHEBI:29934"/>
        <dbReference type="EC" id="5.4.99.5"/>
    </reaction>
</comment>
<comment type="subcellular location">
    <subcellularLocation>
        <location evidence="3">Cytoplasm</location>
    </subcellularLocation>
</comment>
<evidence type="ECO:0000259" key="21">
    <source>
        <dbReference type="PROSITE" id="PS51171"/>
    </source>
</evidence>
<dbReference type="EMBL" id="DVLL01000019">
    <property type="protein sequence ID" value="HIT59046.1"/>
    <property type="molecule type" value="Genomic_DNA"/>
</dbReference>
<dbReference type="Gene3D" id="3.30.70.260">
    <property type="match status" value="1"/>
</dbReference>
<keyword evidence="13" id="KW-0413">Isomerase</keyword>
<dbReference type="EC" id="4.2.1.51" evidence="6"/>
<dbReference type="PROSITE" id="PS51171">
    <property type="entry name" value="PREPHENATE_DEHYDR_3"/>
    <property type="match status" value="1"/>
</dbReference>
<comment type="pathway">
    <text evidence="5">Metabolic intermediate biosynthesis; prephenate biosynthesis; prephenate from chorismate: step 1/1.</text>
</comment>
<evidence type="ECO:0000256" key="16">
    <source>
        <dbReference type="ARBA" id="ARBA00031175"/>
    </source>
</evidence>
<evidence type="ECO:0000256" key="11">
    <source>
        <dbReference type="ARBA" id="ARBA00023141"/>
    </source>
</evidence>
<dbReference type="CDD" id="cd04905">
    <property type="entry name" value="ACT_CM-PDT"/>
    <property type="match status" value="1"/>
</dbReference>
<dbReference type="InterPro" id="IPR001086">
    <property type="entry name" value="Preph_deHydtase"/>
</dbReference>
<dbReference type="PIRSF" id="PIRSF001500">
    <property type="entry name" value="Chor_mut_pdt_Ppr"/>
    <property type="match status" value="1"/>
</dbReference>
<reference evidence="23" key="2">
    <citation type="journal article" date="2021" name="PeerJ">
        <title>Extensive microbial diversity within the chicken gut microbiome revealed by metagenomics and culture.</title>
        <authorList>
            <person name="Gilroy R."/>
            <person name="Ravi A."/>
            <person name="Getino M."/>
            <person name="Pursley I."/>
            <person name="Horton D.L."/>
            <person name="Alikhan N.F."/>
            <person name="Baker D."/>
            <person name="Gharbi K."/>
            <person name="Hall N."/>
            <person name="Watson M."/>
            <person name="Adriaenssens E.M."/>
            <person name="Foster-Nyarko E."/>
            <person name="Jarju S."/>
            <person name="Secka A."/>
            <person name="Antonio M."/>
            <person name="Oren A."/>
            <person name="Chaudhuri R.R."/>
            <person name="La Ragione R."/>
            <person name="Hildebrand F."/>
            <person name="Pallen M.J."/>
        </authorList>
    </citation>
    <scope>NUCLEOTIDE SEQUENCE</scope>
    <source>
        <strain evidence="23">CHK33-4379</strain>
    </source>
</reference>
<protein>
    <recommendedName>
        <fullName evidence="7">Bifunctional chorismate mutase/prephenate dehydratase</fullName>
        <ecNumber evidence="6">4.2.1.51</ecNumber>
    </recommendedName>
    <alternativeName>
        <fullName evidence="17">Chorismate mutase-prephenate dehydratase</fullName>
    </alternativeName>
    <alternativeName>
        <fullName evidence="8">Prephenate dehydratase</fullName>
    </alternativeName>
    <alternativeName>
        <fullName evidence="16">p-protein</fullName>
    </alternativeName>
</protein>
<organism evidence="23 24">
    <name type="scientific">Candidatus Faeciplasma pullistercoris</name>
    <dbReference type="NCBI Taxonomy" id="2840800"/>
    <lineage>
        <taxon>Bacteria</taxon>
        <taxon>Bacillati</taxon>
        <taxon>Bacillota</taxon>
        <taxon>Clostridia</taxon>
        <taxon>Eubacteriales</taxon>
        <taxon>Oscillospiraceae</taxon>
        <taxon>Oscillospiraceae incertae sedis</taxon>
        <taxon>Candidatus Faeciplasma</taxon>
    </lineage>
</organism>
<dbReference type="PANTHER" id="PTHR21022">
    <property type="entry name" value="PREPHENATE DEHYDRATASE P PROTEIN"/>
    <property type="match status" value="1"/>
</dbReference>
<dbReference type="GO" id="GO:0004664">
    <property type="term" value="F:prephenate dehydratase activity"/>
    <property type="evidence" value="ECO:0007669"/>
    <property type="project" value="UniProtKB-EC"/>
</dbReference>
<evidence type="ECO:0000256" key="7">
    <source>
        <dbReference type="ARBA" id="ARBA00014401"/>
    </source>
</evidence>
<evidence type="ECO:0000256" key="9">
    <source>
        <dbReference type="ARBA" id="ARBA00022490"/>
    </source>
</evidence>
<comment type="catalytic activity">
    <reaction evidence="18">
        <text>prephenate + H(+) = 3-phenylpyruvate + CO2 + H2O</text>
        <dbReference type="Rhea" id="RHEA:21648"/>
        <dbReference type="ChEBI" id="CHEBI:15377"/>
        <dbReference type="ChEBI" id="CHEBI:15378"/>
        <dbReference type="ChEBI" id="CHEBI:16526"/>
        <dbReference type="ChEBI" id="CHEBI:18005"/>
        <dbReference type="ChEBI" id="CHEBI:29934"/>
        <dbReference type="EC" id="4.2.1.51"/>
    </reaction>
</comment>
<evidence type="ECO:0000256" key="2">
    <source>
        <dbReference type="ARBA" id="ARBA00002364"/>
    </source>
</evidence>
<proteinExistence type="predicted"/>
<dbReference type="SMART" id="SM00830">
    <property type="entry name" value="CM_2"/>
    <property type="match status" value="1"/>
</dbReference>